<name>A0A3E0VQG0_9MICO</name>
<dbReference type="OrthoDB" id="5120241at2"/>
<evidence type="ECO:0008006" key="4">
    <source>
        <dbReference type="Google" id="ProtNLM"/>
    </source>
</evidence>
<comment type="caution">
    <text evidence="2">The sequence shown here is derived from an EMBL/GenBank/DDBJ whole genome shotgun (WGS) entry which is preliminary data.</text>
</comment>
<evidence type="ECO:0000313" key="3">
    <source>
        <dbReference type="Proteomes" id="UP000256541"/>
    </source>
</evidence>
<evidence type="ECO:0000313" key="2">
    <source>
        <dbReference type="EMBL" id="RFA12126.1"/>
    </source>
</evidence>
<proteinExistence type="predicted"/>
<accession>A0A3E0VQG0</accession>
<dbReference type="Proteomes" id="UP000256541">
    <property type="component" value="Unassembled WGS sequence"/>
</dbReference>
<feature type="region of interest" description="Disordered" evidence="1">
    <location>
        <begin position="98"/>
        <end position="127"/>
    </location>
</feature>
<dbReference type="RefSeq" id="WP_116412902.1">
    <property type="nucleotide sequence ID" value="NZ_NBXB01000045.1"/>
</dbReference>
<evidence type="ECO:0000256" key="1">
    <source>
        <dbReference type="SAM" id="MobiDB-lite"/>
    </source>
</evidence>
<gene>
    <name evidence="2" type="ORF">B7R22_16985</name>
</gene>
<organism evidence="2 3">
    <name type="scientific">Subtercola boreus</name>
    <dbReference type="NCBI Taxonomy" id="120213"/>
    <lineage>
        <taxon>Bacteria</taxon>
        <taxon>Bacillati</taxon>
        <taxon>Actinomycetota</taxon>
        <taxon>Actinomycetes</taxon>
        <taxon>Micrococcales</taxon>
        <taxon>Microbacteriaceae</taxon>
        <taxon>Subtercola</taxon>
    </lineage>
</organism>
<reference evidence="2 3" key="1">
    <citation type="submission" date="2017-04" db="EMBL/GenBank/DDBJ databases">
        <title>Comparative genome analysis of Subtercola boreus.</title>
        <authorList>
            <person name="Cho Y.-J."/>
            <person name="Cho A."/>
            <person name="Kim O.-S."/>
            <person name="Lee J.-I."/>
        </authorList>
    </citation>
    <scope>NUCLEOTIDE SEQUENCE [LARGE SCALE GENOMIC DNA]</scope>
    <source>
        <strain evidence="2 3">P27479</strain>
    </source>
</reference>
<protein>
    <recommendedName>
        <fullName evidence="4">Replication terminator protein</fullName>
    </recommendedName>
</protein>
<dbReference type="AlphaFoldDB" id="A0A3E0VQG0"/>
<sequence length="127" mass="14036">MASDRAAQKELEPGSFAAFLAQQRPKTDVELHEELRKLVAAVRDTGKAGTISLKITVKPLDDSGSALSINDEITVKRPERNRDNSIAYVDSFNNLHRRDPSSMPLFEDESDIRTAADPATGEIRDIN</sequence>
<dbReference type="EMBL" id="NBXB01000045">
    <property type="protein sequence ID" value="RFA12126.1"/>
    <property type="molecule type" value="Genomic_DNA"/>
</dbReference>